<dbReference type="AlphaFoldDB" id="A0A2T6AQG9"/>
<protein>
    <submittedName>
        <fullName evidence="2">Methyltransferase family protein</fullName>
    </submittedName>
</protein>
<evidence type="ECO:0000313" key="3">
    <source>
        <dbReference type="Proteomes" id="UP000244069"/>
    </source>
</evidence>
<keyword evidence="3" id="KW-1185">Reference proteome</keyword>
<comment type="caution">
    <text evidence="2">The sequence shown here is derived from an EMBL/GenBank/DDBJ whole genome shotgun (WGS) entry which is preliminary data.</text>
</comment>
<reference evidence="2 3" key="1">
    <citation type="submission" date="2018-04" db="EMBL/GenBank/DDBJ databases">
        <title>Genomic Encyclopedia of Archaeal and Bacterial Type Strains, Phase II (KMG-II): from individual species to whole genera.</title>
        <authorList>
            <person name="Goeker M."/>
        </authorList>
    </citation>
    <scope>NUCLEOTIDE SEQUENCE [LARGE SCALE GENOMIC DNA]</scope>
    <source>
        <strain evidence="2 3">DSM 29329</strain>
    </source>
</reference>
<dbReference type="RefSeq" id="WP_107977452.1">
    <property type="nucleotide sequence ID" value="NZ_BMEZ01000019.1"/>
</dbReference>
<dbReference type="EMBL" id="QBKN01000018">
    <property type="protein sequence ID" value="PTX46065.1"/>
    <property type="molecule type" value="Genomic_DNA"/>
</dbReference>
<dbReference type="OrthoDB" id="9807911at2"/>
<accession>A0A2T6AQG9</accession>
<evidence type="ECO:0000259" key="1">
    <source>
        <dbReference type="Pfam" id="PF08241"/>
    </source>
</evidence>
<dbReference type="Proteomes" id="UP000244069">
    <property type="component" value="Unassembled WGS sequence"/>
</dbReference>
<dbReference type="InterPro" id="IPR029063">
    <property type="entry name" value="SAM-dependent_MTases_sf"/>
</dbReference>
<evidence type="ECO:0000313" key="2">
    <source>
        <dbReference type="EMBL" id="PTX46065.1"/>
    </source>
</evidence>
<sequence>MTKTPQDGKSFDLRGGTTDPEAVSGYYDAWAATYDADTMKAWNYRAPSDAADRLAPHLSQGDAVLDIGCGTGLFGVALAERVGVALTGLDISAESLKLAGKRDLYDRLVEHDLQKLPLPVEDNSMAAAASVGVLTYIEDAGALLRDACRCVASGGLITFTQRTDRWEALDFRATVEGIASEGLWEVVEISDPQDYLPGHEDFGDRIRIIHTVCRVR</sequence>
<dbReference type="InterPro" id="IPR013216">
    <property type="entry name" value="Methyltransf_11"/>
</dbReference>
<keyword evidence="2" id="KW-0489">Methyltransferase</keyword>
<dbReference type="Pfam" id="PF08241">
    <property type="entry name" value="Methyltransf_11"/>
    <property type="match status" value="1"/>
</dbReference>
<gene>
    <name evidence="2" type="ORF">C8N44_11841</name>
</gene>
<organism evidence="2 3">
    <name type="scientific">Allosediminivita pacifica</name>
    <dbReference type="NCBI Taxonomy" id="1267769"/>
    <lineage>
        <taxon>Bacteria</taxon>
        <taxon>Pseudomonadati</taxon>
        <taxon>Pseudomonadota</taxon>
        <taxon>Alphaproteobacteria</taxon>
        <taxon>Rhodobacterales</taxon>
        <taxon>Paracoccaceae</taxon>
        <taxon>Allosediminivita</taxon>
    </lineage>
</organism>
<dbReference type="GO" id="GO:0008757">
    <property type="term" value="F:S-adenosylmethionine-dependent methyltransferase activity"/>
    <property type="evidence" value="ECO:0007669"/>
    <property type="project" value="InterPro"/>
</dbReference>
<proteinExistence type="predicted"/>
<feature type="domain" description="Methyltransferase type 11" evidence="1">
    <location>
        <begin position="65"/>
        <end position="158"/>
    </location>
</feature>
<name>A0A2T6AQG9_9RHOB</name>
<dbReference type="Gene3D" id="3.40.50.150">
    <property type="entry name" value="Vaccinia Virus protein VP39"/>
    <property type="match status" value="1"/>
</dbReference>
<dbReference type="CDD" id="cd02440">
    <property type="entry name" value="AdoMet_MTases"/>
    <property type="match status" value="1"/>
</dbReference>
<keyword evidence="2" id="KW-0808">Transferase</keyword>
<dbReference type="SUPFAM" id="SSF53335">
    <property type="entry name" value="S-adenosyl-L-methionine-dependent methyltransferases"/>
    <property type="match status" value="1"/>
</dbReference>
<dbReference type="GO" id="GO:0032259">
    <property type="term" value="P:methylation"/>
    <property type="evidence" value="ECO:0007669"/>
    <property type="project" value="UniProtKB-KW"/>
</dbReference>
<dbReference type="PANTHER" id="PTHR43591">
    <property type="entry name" value="METHYLTRANSFERASE"/>
    <property type="match status" value="1"/>
</dbReference>